<name>A0ABU6YJ16_9FABA</name>
<evidence type="ECO:0000313" key="2">
    <source>
        <dbReference type="Proteomes" id="UP001341840"/>
    </source>
</evidence>
<sequence length="131" mass="15413">MGDRILVSIHYAGQIRKDQAGNNVFSCPEPTFVCWPNEEMGLQQLKYFILRFIGQEHIKRVRKIYYRYPHEVDGILYFKRFHLRDDADVALIRDWHLNIAVIPLLELYALLIEEGNNSEADSQSSEGWQET</sequence>
<dbReference type="EMBL" id="JASCZI010242177">
    <property type="protein sequence ID" value="MED6209994.1"/>
    <property type="molecule type" value="Genomic_DNA"/>
</dbReference>
<accession>A0ABU6YJ16</accession>
<keyword evidence="2" id="KW-1185">Reference proteome</keyword>
<reference evidence="1 2" key="1">
    <citation type="journal article" date="2023" name="Plants (Basel)">
        <title>Bridging the Gap: Combining Genomics and Transcriptomics Approaches to Understand Stylosanthes scabra, an Orphan Legume from the Brazilian Caatinga.</title>
        <authorList>
            <person name="Ferreira-Neto J.R.C."/>
            <person name="da Silva M.D."/>
            <person name="Binneck E."/>
            <person name="de Melo N.F."/>
            <person name="da Silva R.H."/>
            <person name="de Melo A.L.T.M."/>
            <person name="Pandolfi V."/>
            <person name="Bustamante F.O."/>
            <person name="Brasileiro-Vidal A.C."/>
            <person name="Benko-Iseppon A.M."/>
        </authorList>
    </citation>
    <scope>NUCLEOTIDE SEQUENCE [LARGE SCALE GENOMIC DNA]</scope>
    <source>
        <tissue evidence="1">Leaves</tissue>
    </source>
</reference>
<protein>
    <submittedName>
        <fullName evidence="1">Uncharacterized protein</fullName>
    </submittedName>
</protein>
<proteinExistence type="predicted"/>
<gene>
    <name evidence="1" type="ORF">PIB30_059897</name>
</gene>
<organism evidence="1 2">
    <name type="scientific">Stylosanthes scabra</name>
    <dbReference type="NCBI Taxonomy" id="79078"/>
    <lineage>
        <taxon>Eukaryota</taxon>
        <taxon>Viridiplantae</taxon>
        <taxon>Streptophyta</taxon>
        <taxon>Embryophyta</taxon>
        <taxon>Tracheophyta</taxon>
        <taxon>Spermatophyta</taxon>
        <taxon>Magnoliopsida</taxon>
        <taxon>eudicotyledons</taxon>
        <taxon>Gunneridae</taxon>
        <taxon>Pentapetalae</taxon>
        <taxon>rosids</taxon>
        <taxon>fabids</taxon>
        <taxon>Fabales</taxon>
        <taxon>Fabaceae</taxon>
        <taxon>Papilionoideae</taxon>
        <taxon>50 kb inversion clade</taxon>
        <taxon>dalbergioids sensu lato</taxon>
        <taxon>Dalbergieae</taxon>
        <taxon>Pterocarpus clade</taxon>
        <taxon>Stylosanthes</taxon>
    </lineage>
</organism>
<comment type="caution">
    <text evidence="1">The sequence shown here is derived from an EMBL/GenBank/DDBJ whole genome shotgun (WGS) entry which is preliminary data.</text>
</comment>
<dbReference type="Proteomes" id="UP001341840">
    <property type="component" value="Unassembled WGS sequence"/>
</dbReference>
<evidence type="ECO:0000313" key="1">
    <source>
        <dbReference type="EMBL" id="MED6209994.1"/>
    </source>
</evidence>